<proteinExistence type="predicted"/>
<protein>
    <submittedName>
        <fullName evidence="1">DUF354 domain-containing protein</fullName>
    </submittedName>
</protein>
<dbReference type="EMBL" id="JBHSJJ010000008">
    <property type="protein sequence ID" value="MFC4873129.1"/>
    <property type="molecule type" value="Genomic_DNA"/>
</dbReference>
<name>A0ABV9T3W9_9BACT</name>
<gene>
    <name evidence="1" type="ORF">ACFPFU_15630</name>
</gene>
<dbReference type="PIRSF" id="PIRSF005357">
    <property type="entry name" value="UCP005357"/>
    <property type="match status" value="1"/>
</dbReference>
<sequence>MKIWIDFINSPQVSFFDPLVKELTAEGHEFVFTCRDSANTVQLVQQRNWVHTIVGDRAERSFFRKVFAFPLRVLSLYRFLKSIRPDIGICQSSFYLPITAKLLGFPSIYTNDNEHALGNIPSFYFASRIFVPENISLEKIAKQGAKKRKLKQYPGIKEGVYLWVKGLEIQALRRHPDCCKRIYVRPEPQTAQYYSGKLNFMDDVLIELSQKYPVTVLVRDEDQLRHYSHEKFSKLEVPLEPIPFDEVATKCMLFIGAGGSMTREMAMVGVPTISVYQGELLDVDRFLIQENFLIHKPDLNVSFIEKMIQQNRELVNSGILIEKGKEAYKLFKTELLNFKNND</sequence>
<evidence type="ECO:0000313" key="2">
    <source>
        <dbReference type="Proteomes" id="UP001595818"/>
    </source>
</evidence>
<organism evidence="1 2">
    <name type="scientific">Negadavirga shengliensis</name>
    <dbReference type="NCBI Taxonomy" id="1389218"/>
    <lineage>
        <taxon>Bacteria</taxon>
        <taxon>Pseudomonadati</taxon>
        <taxon>Bacteroidota</taxon>
        <taxon>Cytophagia</taxon>
        <taxon>Cytophagales</taxon>
        <taxon>Cyclobacteriaceae</taxon>
        <taxon>Negadavirga</taxon>
    </lineage>
</organism>
<accession>A0ABV9T3W9</accession>
<dbReference type="Pfam" id="PF04007">
    <property type="entry name" value="DUF354"/>
    <property type="match status" value="1"/>
</dbReference>
<evidence type="ECO:0000313" key="1">
    <source>
        <dbReference type="EMBL" id="MFC4873129.1"/>
    </source>
</evidence>
<keyword evidence="2" id="KW-1185">Reference proteome</keyword>
<dbReference type="InterPro" id="IPR007152">
    <property type="entry name" value="DUF354"/>
</dbReference>
<dbReference type="PANTHER" id="PTHR39662:SF1">
    <property type="entry name" value="DUF354 DOMAIN-CONTAINING PROTEIN"/>
    <property type="match status" value="1"/>
</dbReference>
<dbReference type="Proteomes" id="UP001595818">
    <property type="component" value="Unassembled WGS sequence"/>
</dbReference>
<dbReference type="PANTHER" id="PTHR39662">
    <property type="entry name" value="DUF354 DOMAIN-CONTAINING PROTEIN-RELATED"/>
    <property type="match status" value="1"/>
</dbReference>
<dbReference type="RefSeq" id="WP_377065708.1">
    <property type="nucleotide sequence ID" value="NZ_JBHSJJ010000008.1"/>
</dbReference>
<dbReference type="SUPFAM" id="SSF53756">
    <property type="entry name" value="UDP-Glycosyltransferase/glycogen phosphorylase"/>
    <property type="match status" value="1"/>
</dbReference>
<comment type="caution">
    <text evidence="1">The sequence shown here is derived from an EMBL/GenBank/DDBJ whole genome shotgun (WGS) entry which is preliminary data.</text>
</comment>
<reference evidence="2" key="1">
    <citation type="journal article" date="2019" name="Int. J. Syst. Evol. Microbiol.">
        <title>The Global Catalogue of Microorganisms (GCM) 10K type strain sequencing project: providing services to taxonomists for standard genome sequencing and annotation.</title>
        <authorList>
            <consortium name="The Broad Institute Genomics Platform"/>
            <consortium name="The Broad Institute Genome Sequencing Center for Infectious Disease"/>
            <person name="Wu L."/>
            <person name="Ma J."/>
        </authorList>
    </citation>
    <scope>NUCLEOTIDE SEQUENCE [LARGE SCALE GENOMIC DNA]</scope>
    <source>
        <strain evidence="2">CGMCC 4.7466</strain>
    </source>
</reference>